<evidence type="ECO:0000256" key="3">
    <source>
        <dbReference type="ARBA" id="ARBA00022448"/>
    </source>
</evidence>
<dbReference type="OrthoDB" id="9813967at2"/>
<dbReference type="InterPro" id="IPR058627">
    <property type="entry name" value="MdtA-like_C"/>
</dbReference>
<feature type="domain" description="Multidrug resistance protein MdtA-like C-terminal permuted SH3" evidence="10">
    <location>
        <begin position="291"/>
        <end position="347"/>
    </location>
</feature>
<comment type="similarity">
    <text evidence="2">Belongs to the membrane fusion protein (MFP) (TC 8.A.1) family.</text>
</comment>
<dbReference type="PANTHER" id="PTHR30469:SF15">
    <property type="entry name" value="HLYD FAMILY OF SECRETION PROTEINS"/>
    <property type="match status" value="1"/>
</dbReference>
<evidence type="ECO:0000256" key="2">
    <source>
        <dbReference type="ARBA" id="ARBA00009477"/>
    </source>
</evidence>
<dbReference type="InterPro" id="IPR058624">
    <property type="entry name" value="MdtA-like_HH"/>
</dbReference>
<dbReference type="Pfam" id="PF25967">
    <property type="entry name" value="RND-MFP_C"/>
    <property type="match status" value="1"/>
</dbReference>
<dbReference type="Gene3D" id="2.40.30.170">
    <property type="match status" value="1"/>
</dbReference>
<organism evidence="11 12">
    <name type="scientific">Fulvimarina manganoxydans</name>
    <dbReference type="NCBI Taxonomy" id="937218"/>
    <lineage>
        <taxon>Bacteria</taxon>
        <taxon>Pseudomonadati</taxon>
        <taxon>Pseudomonadota</taxon>
        <taxon>Alphaproteobacteria</taxon>
        <taxon>Hyphomicrobiales</taxon>
        <taxon>Aurantimonadaceae</taxon>
        <taxon>Fulvimarina</taxon>
    </lineage>
</organism>
<feature type="coiled-coil region" evidence="4">
    <location>
        <begin position="95"/>
        <end position="174"/>
    </location>
</feature>
<keyword evidence="6" id="KW-0732">Signal</keyword>
<name>A0A1W2DDM7_9HYPH</name>
<feature type="domain" description="CusB-like beta-barrel" evidence="9">
    <location>
        <begin position="210"/>
        <end position="276"/>
    </location>
</feature>
<feature type="domain" description="Multidrug resistance protein MdtA-like barrel-sandwich hybrid" evidence="8">
    <location>
        <begin position="71"/>
        <end position="197"/>
    </location>
</feature>
<keyword evidence="3" id="KW-0813">Transport</keyword>
<dbReference type="Gene3D" id="2.40.420.20">
    <property type="match status" value="1"/>
</dbReference>
<dbReference type="Pfam" id="PF25954">
    <property type="entry name" value="Beta-barrel_RND_2"/>
    <property type="match status" value="1"/>
</dbReference>
<comment type="subcellular location">
    <subcellularLocation>
        <location evidence="1">Cell envelope</location>
    </subcellularLocation>
</comment>
<evidence type="ECO:0000313" key="12">
    <source>
        <dbReference type="Proteomes" id="UP000192656"/>
    </source>
</evidence>
<reference evidence="11 12" key="1">
    <citation type="submission" date="2017-04" db="EMBL/GenBank/DDBJ databases">
        <authorList>
            <person name="Afonso C.L."/>
            <person name="Miller P.J."/>
            <person name="Scott M.A."/>
            <person name="Spackman E."/>
            <person name="Goraichik I."/>
            <person name="Dimitrov K.M."/>
            <person name="Suarez D.L."/>
            <person name="Swayne D.E."/>
        </authorList>
    </citation>
    <scope>NUCLEOTIDE SEQUENCE [LARGE SCALE GENOMIC DNA]</scope>
    <source>
        <strain evidence="11 12">CGMCC 1.10972</strain>
    </source>
</reference>
<evidence type="ECO:0000259" key="8">
    <source>
        <dbReference type="Pfam" id="PF25917"/>
    </source>
</evidence>
<proteinExistence type="inferred from homology"/>
<evidence type="ECO:0000256" key="1">
    <source>
        <dbReference type="ARBA" id="ARBA00004196"/>
    </source>
</evidence>
<evidence type="ECO:0000256" key="6">
    <source>
        <dbReference type="SAM" id="SignalP"/>
    </source>
</evidence>
<dbReference type="Gene3D" id="1.10.287.470">
    <property type="entry name" value="Helix hairpin bin"/>
    <property type="match status" value="1"/>
</dbReference>
<dbReference type="STRING" id="937218.SAMN06297251_11458"/>
<evidence type="ECO:0000256" key="4">
    <source>
        <dbReference type="SAM" id="Coils"/>
    </source>
</evidence>
<evidence type="ECO:0000259" key="10">
    <source>
        <dbReference type="Pfam" id="PF25967"/>
    </source>
</evidence>
<feature type="region of interest" description="Disordered" evidence="5">
    <location>
        <begin position="361"/>
        <end position="380"/>
    </location>
</feature>
<evidence type="ECO:0000259" key="7">
    <source>
        <dbReference type="Pfam" id="PF25876"/>
    </source>
</evidence>
<dbReference type="InterPro" id="IPR058625">
    <property type="entry name" value="MdtA-like_BSH"/>
</dbReference>
<sequence length="380" mass="39976">MMTRAFSNGLVLFGLIALAACSEAENEAAETPQAPRPVVSIVAEPMALETLGYSGMIAPRYETALAFRTLGRIVAREVDVGDQVEKGETLAAIDAETLAANVRSAKARLANARIQARTARESEQRTQSLFTENTVSQSDLDVARQSRSVAEAELKSAEAQLDKAENALTFAVLTAPFDGVVTARSADVGDVVSAGESVMTLARTDEREAVVDVPASETSKLAPEQSFRVVLQIDPSIRIDGKLREIAPQADPLTRTNRVRIALDDAPQAFRIGALITAVPIFEGAAMPIRIPETALFKMDGETKVWVVDEAAALVKGRSVTTEAAPDGMVTVVSGLSPGERVVTAGVGSLKDGQAISLQEGIGESGAAEARQDETSGSAS</sequence>
<gene>
    <name evidence="11" type="ORF">SAMN06297251_11458</name>
</gene>
<protein>
    <submittedName>
        <fullName evidence="11">RND family efflux transporter, MFP subunit</fullName>
    </submittedName>
</protein>
<dbReference type="Proteomes" id="UP000192656">
    <property type="component" value="Unassembled WGS sequence"/>
</dbReference>
<dbReference type="NCBIfam" id="TIGR01730">
    <property type="entry name" value="RND_mfp"/>
    <property type="match status" value="1"/>
</dbReference>
<evidence type="ECO:0000313" key="11">
    <source>
        <dbReference type="EMBL" id="SMC95577.1"/>
    </source>
</evidence>
<dbReference type="Pfam" id="PF25876">
    <property type="entry name" value="HH_MFP_RND"/>
    <property type="match status" value="1"/>
</dbReference>
<dbReference type="PROSITE" id="PS51257">
    <property type="entry name" value="PROKAR_LIPOPROTEIN"/>
    <property type="match status" value="1"/>
</dbReference>
<dbReference type="Gene3D" id="2.40.50.100">
    <property type="match status" value="1"/>
</dbReference>
<dbReference type="SUPFAM" id="SSF111369">
    <property type="entry name" value="HlyD-like secretion proteins"/>
    <property type="match status" value="1"/>
</dbReference>
<feature type="signal peptide" evidence="6">
    <location>
        <begin position="1"/>
        <end position="19"/>
    </location>
</feature>
<evidence type="ECO:0000256" key="5">
    <source>
        <dbReference type="SAM" id="MobiDB-lite"/>
    </source>
</evidence>
<dbReference type="InterPro" id="IPR006143">
    <property type="entry name" value="RND_pump_MFP"/>
</dbReference>
<dbReference type="GO" id="GO:0015562">
    <property type="term" value="F:efflux transmembrane transporter activity"/>
    <property type="evidence" value="ECO:0007669"/>
    <property type="project" value="TreeGrafter"/>
</dbReference>
<dbReference type="Pfam" id="PF25917">
    <property type="entry name" value="BSH_RND"/>
    <property type="match status" value="1"/>
</dbReference>
<dbReference type="PANTHER" id="PTHR30469">
    <property type="entry name" value="MULTIDRUG RESISTANCE PROTEIN MDTA"/>
    <property type="match status" value="1"/>
</dbReference>
<dbReference type="EMBL" id="FWXR01000014">
    <property type="protein sequence ID" value="SMC95577.1"/>
    <property type="molecule type" value="Genomic_DNA"/>
</dbReference>
<accession>A0A1W2DDM7</accession>
<evidence type="ECO:0000259" key="9">
    <source>
        <dbReference type="Pfam" id="PF25954"/>
    </source>
</evidence>
<dbReference type="InterPro" id="IPR058792">
    <property type="entry name" value="Beta-barrel_RND_2"/>
</dbReference>
<keyword evidence="4" id="KW-0175">Coiled coil</keyword>
<dbReference type="AlphaFoldDB" id="A0A1W2DDM7"/>
<feature type="chain" id="PRO_5012754712" evidence="6">
    <location>
        <begin position="20"/>
        <end position="380"/>
    </location>
</feature>
<feature type="domain" description="Multidrug resistance protein MdtA-like alpha-helical hairpin" evidence="7">
    <location>
        <begin position="103"/>
        <end position="170"/>
    </location>
</feature>
<dbReference type="RefSeq" id="WP_084411140.1">
    <property type="nucleotide sequence ID" value="NZ_FWXR01000014.1"/>
</dbReference>
<keyword evidence="12" id="KW-1185">Reference proteome</keyword>
<dbReference type="GO" id="GO:1990281">
    <property type="term" value="C:efflux pump complex"/>
    <property type="evidence" value="ECO:0007669"/>
    <property type="project" value="TreeGrafter"/>
</dbReference>